<dbReference type="RefSeq" id="WP_241767796.1">
    <property type="nucleotide sequence ID" value="NZ_BALE01000048.1"/>
</dbReference>
<dbReference type="PANTHER" id="PTHR10996:SF283">
    <property type="entry name" value="GLYOXYLATE_HYDROXYPYRUVATE REDUCTASE B"/>
    <property type="match status" value="1"/>
</dbReference>
<name>A0A0D6MQD5_9PROT</name>
<accession>A0A0D6MQD5</accession>
<evidence type="ECO:0000256" key="4">
    <source>
        <dbReference type="RuleBase" id="RU003719"/>
    </source>
</evidence>
<dbReference type="PANTHER" id="PTHR10996">
    <property type="entry name" value="2-HYDROXYACID DEHYDROGENASE-RELATED"/>
    <property type="match status" value="1"/>
</dbReference>
<dbReference type="SUPFAM" id="SSF52283">
    <property type="entry name" value="Formate/glycerate dehydrogenase catalytic domain-like"/>
    <property type="match status" value="1"/>
</dbReference>
<gene>
    <name evidence="7" type="ORF">Tasa_048_113</name>
</gene>
<evidence type="ECO:0000313" key="7">
    <source>
        <dbReference type="EMBL" id="GAN55488.1"/>
    </source>
</evidence>
<dbReference type="SUPFAM" id="SSF51735">
    <property type="entry name" value="NAD(P)-binding Rossmann-fold domains"/>
    <property type="match status" value="1"/>
</dbReference>
<evidence type="ECO:0000256" key="2">
    <source>
        <dbReference type="ARBA" id="ARBA00023002"/>
    </source>
</evidence>
<dbReference type="GO" id="GO:0016618">
    <property type="term" value="F:hydroxypyruvate reductase [NAD(P)H] activity"/>
    <property type="evidence" value="ECO:0007669"/>
    <property type="project" value="TreeGrafter"/>
</dbReference>
<dbReference type="STRING" id="1231623.Tasa_048_113"/>
<feature type="domain" description="D-isomer specific 2-hydroxyacid dehydrogenase catalytic" evidence="5">
    <location>
        <begin position="6"/>
        <end position="312"/>
    </location>
</feature>
<proteinExistence type="inferred from homology"/>
<dbReference type="InterPro" id="IPR006139">
    <property type="entry name" value="D-isomer_2_OHA_DH_cat_dom"/>
</dbReference>
<feature type="domain" description="D-isomer specific 2-hydroxyacid dehydrogenase NAD-binding" evidence="6">
    <location>
        <begin position="112"/>
        <end position="290"/>
    </location>
</feature>
<evidence type="ECO:0000259" key="5">
    <source>
        <dbReference type="Pfam" id="PF00389"/>
    </source>
</evidence>
<dbReference type="EMBL" id="BALE01000048">
    <property type="protein sequence ID" value="GAN55488.1"/>
    <property type="molecule type" value="Genomic_DNA"/>
</dbReference>
<organism evidence="7 8">
    <name type="scientific">Tanticharoenia sakaeratensis NBRC 103193</name>
    <dbReference type="NCBI Taxonomy" id="1231623"/>
    <lineage>
        <taxon>Bacteria</taxon>
        <taxon>Pseudomonadati</taxon>
        <taxon>Pseudomonadota</taxon>
        <taxon>Alphaproteobacteria</taxon>
        <taxon>Acetobacterales</taxon>
        <taxon>Acetobacteraceae</taxon>
        <taxon>Tanticharoenia</taxon>
    </lineage>
</organism>
<evidence type="ECO:0000259" key="6">
    <source>
        <dbReference type="Pfam" id="PF02826"/>
    </source>
</evidence>
<dbReference type="Proteomes" id="UP000032679">
    <property type="component" value="Unassembled WGS sequence"/>
</dbReference>
<dbReference type="Pfam" id="PF02826">
    <property type="entry name" value="2-Hacid_dh_C"/>
    <property type="match status" value="1"/>
</dbReference>
<dbReference type="InterPro" id="IPR036291">
    <property type="entry name" value="NAD(P)-bd_dom_sf"/>
</dbReference>
<dbReference type="FunFam" id="3.40.50.720:FF:000203">
    <property type="entry name" value="D-3-phosphoglycerate dehydrogenase (SerA)"/>
    <property type="match status" value="1"/>
</dbReference>
<keyword evidence="8" id="KW-1185">Reference proteome</keyword>
<dbReference type="Pfam" id="PF00389">
    <property type="entry name" value="2-Hacid_dh"/>
    <property type="match status" value="1"/>
</dbReference>
<evidence type="ECO:0000256" key="3">
    <source>
        <dbReference type="ARBA" id="ARBA00023027"/>
    </source>
</evidence>
<evidence type="ECO:0000256" key="1">
    <source>
        <dbReference type="ARBA" id="ARBA00005854"/>
    </source>
</evidence>
<sequence>MTEYSIVILDPLPEASLARFRAQLPDGWTASAAKSRSPDDQRDAIASAPFAITGDAPVTAALFEHGAQAGLRAVHKWGVGYDAIDLEAARRCGVHVLRTTGSNAVPVAETTVGLMLALGRNLVAGHMGLQEGHWLKPQLAPRCGLLSGKTVGLIGFGAIGQSVARMLSGFGCTILYTKRTPVPSDVETALNARFVDRETLIATSDIISLHCALTPDTSWMIDGAALARMKPGALLVNTARGGLVDEAAVAEAVSSGHLGGAAFDVFAEEPVPQDNPLCHADRIVTTPHIGGTAAETYAVTVRRMIANLAAIADERAPDAGDVLVLCGAHRLR</sequence>
<dbReference type="GO" id="GO:0030267">
    <property type="term" value="F:glyoxylate reductase (NADPH) activity"/>
    <property type="evidence" value="ECO:0007669"/>
    <property type="project" value="TreeGrafter"/>
</dbReference>
<dbReference type="PROSITE" id="PS00671">
    <property type="entry name" value="D_2_HYDROXYACID_DH_3"/>
    <property type="match status" value="1"/>
</dbReference>
<dbReference type="InterPro" id="IPR006140">
    <property type="entry name" value="D-isomer_DH_NAD-bd"/>
</dbReference>
<dbReference type="InterPro" id="IPR029753">
    <property type="entry name" value="D-isomer_DH_CS"/>
</dbReference>
<evidence type="ECO:0000313" key="8">
    <source>
        <dbReference type="Proteomes" id="UP000032679"/>
    </source>
</evidence>
<dbReference type="GO" id="GO:0051287">
    <property type="term" value="F:NAD binding"/>
    <property type="evidence" value="ECO:0007669"/>
    <property type="project" value="InterPro"/>
</dbReference>
<dbReference type="CDD" id="cd12175">
    <property type="entry name" value="2-Hacid_dh_11"/>
    <property type="match status" value="1"/>
</dbReference>
<dbReference type="GO" id="GO:0005829">
    <property type="term" value="C:cytosol"/>
    <property type="evidence" value="ECO:0007669"/>
    <property type="project" value="TreeGrafter"/>
</dbReference>
<dbReference type="AlphaFoldDB" id="A0A0D6MQD5"/>
<protein>
    <submittedName>
        <fullName evidence="7">D-3-phosphoglycerate dehydrogenase</fullName>
    </submittedName>
</protein>
<reference evidence="7 8" key="1">
    <citation type="submission" date="2012-10" db="EMBL/GenBank/DDBJ databases">
        <title>Genome sequencing of Tanticharoenia sakaeratensis NBRC 103193.</title>
        <authorList>
            <person name="Azuma Y."/>
            <person name="Hadano H."/>
            <person name="Hirakawa H."/>
            <person name="Matsushita K."/>
        </authorList>
    </citation>
    <scope>NUCLEOTIDE SEQUENCE [LARGE SCALE GENOMIC DNA]</scope>
    <source>
        <strain evidence="7 8">NBRC 103193</strain>
    </source>
</reference>
<dbReference type="Gene3D" id="3.40.50.720">
    <property type="entry name" value="NAD(P)-binding Rossmann-like Domain"/>
    <property type="match status" value="2"/>
</dbReference>
<keyword evidence="2 4" id="KW-0560">Oxidoreductase</keyword>
<comment type="caution">
    <text evidence="7">The sequence shown here is derived from an EMBL/GenBank/DDBJ whole genome shotgun (WGS) entry which is preliminary data.</text>
</comment>
<dbReference type="InterPro" id="IPR050223">
    <property type="entry name" value="D-isomer_2-hydroxyacid_DH"/>
</dbReference>
<keyword evidence="3" id="KW-0520">NAD</keyword>
<comment type="similarity">
    <text evidence="1 4">Belongs to the D-isomer specific 2-hydroxyacid dehydrogenase family.</text>
</comment>